<dbReference type="Proteomes" id="UP000092445">
    <property type="component" value="Unassembled WGS sequence"/>
</dbReference>
<keyword evidence="2" id="KW-0472">Membrane</keyword>
<reference evidence="3" key="2">
    <citation type="submission" date="2020-05" db="UniProtKB">
        <authorList>
            <consortium name="EnsemblMetazoa"/>
        </authorList>
    </citation>
    <scope>IDENTIFICATION</scope>
    <source>
        <strain evidence="3">IAEA</strain>
    </source>
</reference>
<keyword evidence="4" id="KW-1185">Reference proteome</keyword>
<dbReference type="STRING" id="7398.A0A1A9ZN97"/>
<dbReference type="VEuPathDB" id="VectorBase:GPAI019943"/>
<organism evidence="3 4">
    <name type="scientific">Glossina pallidipes</name>
    <name type="common">Tsetse fly</name>
    <dbReference type="NCBI Taxonomy" id="7398"/>
    <lineage>
        <taxon>Eukaryota</taxon>
        <taxon>Metazoa</taxon>
        <taxon>Ecdysozoa</taxon>
        <taxon>Arthropoda</taxon>
        <taxon>Hexapoda</taxon>
        <taxon>Insecta</taxon>
        <taxon>Pterygota</taxon>
        <taxon>Neoptera</taxon>
        <taxon>Endopterygota</taxon>
        <taxon>Diptera</taxon>
        <taxon>Brachycera</taxon>
        <taxon>Muscomorpha</taxon>
        <taxon>Hippoboscoidea</taxon>
        <taxon>Glossinidae</taxon>
        <taxon>Glossina</taxon>
    </lineage>
</organism>
<sequence length="201" mass="23304">MICKPLEAKTKKILSASLKKHFHLSTALIIIGHPTMILKCLIQNHKMIHKQAHIIGMPPHIRHLLKPSTEVLNLLKKIRSATAVDGEKEANLNHFYIRGFLWYETNRDITVGEEIIVDCRLKTPYEHQLEHQHQQHSDNPLNGEAHTGGSSNHSINDKSERGDNVIVLHCIFRLPLRLTFNLHRYSQFRHIHNAVTDYRYD</sequence>
<keyword evidence="2" id="KW-1133">Transmembrane helix</keyword>
<evidence type="ECO:0000313" key="3">
    <source>
        <dbReference type="EnsemblMetazoa" id="GPAI019943-PA"/>
    </source>
</evidence>
<keyword evidence="2" id="KW-0812">Transmembrane</keyword>
<dbReference type="EnsemblMetazoa" id="GPAI019943-RA">
    <property type="protein sequence ID" value="GPAI019943-PA"/>
    <property type="gene ID" value="GPAI019943"/>
</dbReference>
<evidence type="ECO:0000313" key="4">
    <source>
        <dbReference type="Proteomes" id="UP000092445"/>
    </source>
</evidence>
<feature type="transmembrane region" description="Helical" evidence="2">
    <location>
        <begin position="22"/>
        <end position="42"/>
    </location>
</feature>
<evidence type="ECO:0000256" key="1">
    <source>
        <dbReference type="SAM" id="MobiDB-lite"/>
    </source>
</evidence>
<accession>A0A1A9ZN97</accession>
<proteinExistence type="predicted"/>
<evidence type="ECO:0000256" key="2">
    <source>
        <dbReference type="SAM" id="Phobius"/>
    </source>
</evidence>
<dbReference type="AlphaFoldDB" id="A0A1A9ZN97"/>
<name>A0A1A9ZN97_GLOPL</name>
<feature type="region of interest" description="Disordered" evidence="1">
    <location>
        <begin position="128"/>
        <end position="158"/>
    </location>
</feature>
<protein>
    <submittedName>
        <fullName evidence="3">Uncharacterized protein</fullName>
    </submittedName>
</protein>
<reference evidence="4" key="1">
    <citation type="submission" date="2014-03" db="EMBL/GenBank/DDBJ databases">
        <authorList>
            <person name="Aksoy S."/>
            <person name="Warren W."/>
            <person name="Wilson R.K."/>
        </authorList>
    </citation>
    <scope>NUCLEOTIDE SEQUENCE [LARGE SCALE GENOMIC DNA]</scope>
    <source>
        <strain evidence="4">IAEA</strain>
    </source>
</reference>